<dbReference type="InterPro" id="IPR004692">
    <property type="entry name" value="SecG"/>
</dbReference>
<comment type="subcellular location">
    <subcellularLocation>
        <location evidence="1 11">Cell membrane</location>
        <topology evidence="1 11">Multi-pass membrane protein</topology>
    </subcellularLocation>
</comment>
<evidence type="ECO:0000313" key="13">
    <source>
        <dbReference type="EMBL" id="MCP3428778.1"/>
    </source>
</evidence>
<feature type="region of interest" description="Disordered" evidence="12">
    <location>
        <begin position="105"/>
        <end position="136"/>
    </location>
</feature>
<dbReference type="Proteomes" id="UP001165413">
    <property type="component" value="Unassembled WGS sequence"/>
</dbReference>
<evidence type="ECO:0000256" key="6">
    <source>
        <dbReference type="ARBA" id="ARBA00022692"/>
    </source>
</evidence>
<evidence type="ECO:0000256" key="7">
    <source>
        <dbReference type="ARBA" id="ARBA00022927"/>
    </source>
</evidence>
<dbReference type="GO" id="GO:0015450">
    <property type="term" value="F:protein-transporting ATPase activity"/>
    <property type="evidence" value="ECO:0007669"/>
    <property type="project" value="UniProtKB-UniRule"/>
</dbReference>
<dbReference type="EMBL" id="JANATA010000011">
    <property type="protein sequence ID" value="MCP3428778.1"/>
    <property type="molecule type" value="Genomic_DNA"/>
</dbReference>
<keyword evidence="8 11" id="KW-1133">Transmembrane helix</keyword>
<dbReference type="RefSeq" id="WP_254100383.1">
    <property type="nucleotide sequence ID" value="NZ_JANATA010000011.1"/>
</dbReference>
<dbReference type="AlphaFoldDB" id="A0AA41X2F5"/>
<evidence type="ECO:0000256" key="2">
    <source>
        <dbReference type="ARBA" id="ARBA00008445"/>
    </source>
</evidence>
<comment type="similarity">
    <text evidence="2 11">Belongs to the SecG family.</text>
</comment>
<organism evidence="13 14">
    <name type="scientific">Opacimonas viscosa</name>
    <dbReference type="NCBI Taxonomy" id="2961944"/>
    <lineage>
        <taxon>Bacteria</taxon>
        <taxon>Pseudomonadati</taxon>
        <taxon>Pseudomonadota</taxon>
        <taxon>Gammaproteobacteria</taxon>
        <taxon>Alteromonadales</taxon>
        <taxon>Alteromonadaceae</taxon>
        <taxon>Opacimonas</taxon>
    </lineage>
</organism>
<feature type="compositionally biased region" description="Polar residues" evidence="12">
    <location>
        <begin position="108"/>
        <end position="124"/>
    </location>
</feature>
<keyword evidence="7 11" id="KW-0653">Protein transport</keyword>
<dbReference type="GO" id="GO:0043952">
    <property type="term" value="P:protein transport by the Sec complex"/>
    <property type="evidence" value="ECO:0007669"/>
    <property type="project" value="TreeGrafter"/>
</dbReference>
<evidence type="ECO:0000256" key="8">
    <source>
        <dbReference type="ARBA" id="ARBA00022989"/>
    </source>
</evidence>
<comment type="function">
    <text evidence="11">Involved in protein export. Participates in an early event of protein translocation.</text>
</comment>
<proteinExistence type="inferred from homology"/>
<dbReference type="PRINTS" id="PR01651">
    <property type="entry name" value="SECGEXPORT"/>
</dbReference>
<accession>A0AA41X2F5</accession>
<evidence type="ECO:0000256" key="3">
    <source>
        <dbReference type="ARBA" id="ARBA00017876"/>
    </source>
</evidence>
<keyword evidence="6 11" id="KW-0812">Transmembrane</keyword>
<reference evidence="13" key="1">
    <citation type="submission" date="2022-07" db="EMBL/GenBank/DDBJ databases">
        <title>Characterization of the Novel Bacterium Alteromonas immobilis LMIT006 and Alteromonas gregis LMIT007.</title>
        <authorList>
            <person name="Lin X."/>
        </authorList>
    </citation>
    <scope>NUCLEOTIDE SEQUENCE</scope>
    <source>
        <strain evidence="13">LMIT007</strain>
    </source>
</reference>
<keyword evidence="9 11" id="KW-0811">Translocation</keyword>
<evidence type="ECO:0000256" key="5">
    <source>
        <dbReference type="ARBA" id="ARBA00022475"/>
    </source>
</evidence>
<keyword evidence="10 11" id="KW-0472">Membrane</keyword>
<keyword evidence="14" id="KW-1185">Reference proteome</keyword>
<dbReference type="NCBIfam" id="TIGR00810">
    <property type="entry name" value="secG"/>
    <property type="match status" value="1"/>
</dbReference>
<evidence type="ECO:0000256" key="1">
    <source>
        <dbReference type="ARBA" id="ARBA00004651"/>
    </source>
</evidence>
<keyword evidence="5 11" id="KW-1003">Cell membrane</keyword>
<dbReference type="PANTHER" id="PTHR34182:SF1">
    <property type="entry name" value="PROTEIN-EXPORT MEMBRANE PROTEIN SECG"/>
    <property type="match status" value="1"/>
</dbReference>
<keyword evidence="4 11" id="KW-0813">Transport</keyword>
<protein>
    <recommendedName>
        <fullName evidence="3 11">Protein-export membrane protein SecG</fullName>
    </recommendedName>
</protein>
<dbReference type="PANTHER" id="PTHR34182">
    <property type="entry name" value="PROTEIN-EXPORT MEMBRANE PROTEIN SECG"/>
    <property type="match status" value="1"/>
</dbReference>
<dbReference type="GO" id="GO:0005886">
    <property type="term" value="C:plasma membrane"/>
    <property type="evidence" value="ECO:0007669"/>
    <property type="project" value="UniProtKB-SubCell"/>
</dbReference>
<evidence type="ECO:0000256" key="4">
    <source>
        <dbReference type="ARBA" id="ARBA00022448"/>
    </source>
</evidence>
<evidence type="ECO:0000313" key="14">
    <source>
        <dbReference type="Proteomes" id="UP001165413"/>
    </source>
</evidence>
<dbReference type="GO" id="GO:0009306">
    <property type="term" value="P:protein secretion"/>
    <property type="evidence" value="ECO:0007669"/>
    <property type="project" value="UniProtKB-UniRule"/>
</dbReference>
<feature type="compositionally biased region" description="Basic and acidic residues" evidence="12">
    <location>
        <begin position="125"/>
        <end position="136"/>
    </location>
</feature>
<feature type="transmembrane region" description="Helical" evidence="11">
    <location>
        <begin position="52"/>
        <end position="71"/>
    </location>
</feature>
<comment type="caution">
    <text evidence="11">Lacks conserved residue(s) required for the propagation of feature annotation.</text>
</comment>
<name>A0AA41X2F5_9ALTE</name>
<evidence type="ECO:0000256" key="11">
    <source>
        <dbReference type="RuleBase" id="RU365087"/>
    </source>
</evidence>
<evidence type="ECO:0000256" key="9">
    <source>
        <dbReference type="ARBA" id="ARBA00023010"/>
    </source>
</evidence>
<gene>
    <name evidence="13" type="primary">secG</name>
    <name evidence="13" type="ORF">NLF92_07440</name>
</gene>
<evidence type="ECO:0000256" key="12">
    <source>
        <dbReference type="SAM" id="MobiDB-lite"/>
    </source>
</evidence>
<evidence type="ECO:0000256" key="10">
    <source>
        <dbReference type="ARBA" id="ARBA00023136"/>
    </source>
</evidence>
<sequence>MLQEVLIVAYLVVALLLIGLVLIQQGKGADMGASLGGGGSNTVFGSSGSGNFLTRSTAILATLFFVISLLLGNLTASNEKAVDEWENLEIPVTAPVELPAADVPVNTAPVQNSVPASDVPATSDTTEKEEGKPGTN</sequence>
<dbReference type="GO" id="GO:0065002">
    <property type="term" value="P:intracellular protein transmembrane transport"/>
    <property type="evidence" value="ECO:0007669"/>
    <property type="project" value="TreeGrafter"/>
</dbReference>
<dbReference type="Pfam" id="PF03840">
    <property type="entry name" value="SecG"/>
    <property type="match status" value="1"/>
</dbReference>
<comment type="caution">
    <text evidence="13">The sequence shown here is derived from an EMBL/GenBank/DDBJ whole genome shotgun (WGS) entry which is preliminary data.</text>
</comment>